<dbReference type="InterPro" id="IPR029063">
    <property type="entry name" value="SAM-dependent_MTases_sf"/>
</dbReference>
<dbReference type="InterPro" id="IPR007213">
    <property type="entry name" value="Ppm1/Ppm2/Tcmp"/>
</dbReference>
<proteinExistence type="inferred from homology"/>
<dbReference type="Pfam" id="PF04072">
    <property type="entry name" value="LCM"/>
    <property type="match status" value="1"/>
</dbReference>
<evidence type="ECO:0000313" key="11">
    <source>
        <dbReference type="Proteomes" id="UP000054107"/>
    </source>
</evidence>
<evidence type="ECO:0000256" key="5">
    <source>
        <dbReference type="ARBA" id="ARBA00022603"/>
    </source>
</evidence>
<accession>A0A0B7N4H7</accession>
<sequence length="338" mass="38710">MNFLDEEVQTSDDIVRGTNDDATVSRLSATDLGYFQDPFVKLFVKKPTRRSPIINRGTFVRSYVIDSIVSQFLTMPGPKKQIVALGAGFDTRYFNIKAGILNYNGNELSQNLAKYFEVDFSEITMKKAMMIKKRKELYSLLGVEEQGKLGRGGMDLLGKDYSLLGGDLRNWPDIAKRLLDAGLDLELPVLFLSECVFIYISPEESNAILRWITDQVKNAMFILYEQIKPDDAFGKMMIRNLKSRNIELKGIRAYPDLMHQEKRFKDLGWQNVKAVDINTIHDKYLDRSEIARMSKLEILDELEEWQLLSAHYCVALAVRSSDFVQEFNAVQLQKISSS</sequence>
<keyword evidence="7 8" id="KW-0949">S-adenosyl-L-methionine</keyword>
<dbReference type="PANTHER" id="PTHR13600">
    <property type="entry name" value="LEUCINE CARBOXYL METHYLTRANSFERASE"/>
    <property type="match status" value="1"/>
</dbReference>
<dbReference type="OrthoDB" id="203237at2759"/>
<comment type="similarity">
    <text evidence="2 8">Belongs to the methyltransferase superfamily. LCMT family.</text>
</comment>
<evidence type="ECO:0000313" key="10">
    <source>
        <dbReference type="EMBL" id="CEP10343.1"/>
    </source>
</evidence>
<dbReference type="FunFam" id="3.40.50.150:FF:000092">
    <property type="entry name" value="Leucine carboxyl methyltransferase 1"/>
    <property type="match status" value="1"/>
</dbReference>
<dbReference type="STRING" id="35722.A0A0B7N4H7"/>
<keyword evidence="5 8" id="KW-0489">Methyltransferase</keyword>
<dbReference type="AlphaFoldDB" id="A0A0B7N4H7"/>
<evidence type="ECO:0000256" key="7">
    <source>
        <dbReference type="ARBA" id="ARBA00022691"/>
    </source>
</evidence>
<dbReference type="Proteomes" id="UP000054107">
    <property type="component" value="Unassembled WGS sequence"/>
</dbReference>
<dbReference type="SUPFAM" id="SSF53335">
    <property type="entry name" value="S-adenosyl-L-methionine-dependent methyltransferases"/>
    <property type="match status" value="1"/>
</dbReference>
<evidence type="ECO:0000256" key="2">
    <source>
        <dbReference type="ARBA" id="ARBA00010703"/>
    </source>
</evidence>
<reference evidence="10 11" key="1">
    <citation type="submission" date="2014-09" db="EMBL/GenBank/DDBJ databases">
        <authorList>
            <person name="Ellenberger Sabrina"/>
        </authorList>
    </citation>
    <scope>NUCLEOTIDE SEQUENCE [LARGE SCALE GENOMIC DNA]</scope>
    <source>
        <strain evidence="10 11">CBS 412.66</strain>
    </source>
</reference>
<feature type="binding site" evidence="9">
    <location>
        <position position="194"/>
    </location>
    <ligand>
        <name>S-adenosyl-L-methionine</name>
        <dbReference type="ChEBI" id="CHEBI:59789"/>
    </ligand>
</feature>
<dbReference type="InterPro" id="IPR016651">
    <property type="entry name" value="LCMT1"/>
</dbReference>
<dbReference type="PIRSF" id="PIRSF016305">
    <property type="entry name" value="LCM_mtfrase"/>
    <property type="match status" value="1"/>
</dbReference>
<keyword evidence="6 8" id="KW-0808">Transferase</keyword>
<evidence type="ECO:0000256" key="4">
    <source>
        <dbReference type="ARBA" id="ARBA00017497"/>
    </source>
</evidence>
<dbReference type="GO" id="GO:0009966">
    <property type="term" value="P:regulation of signal transduction"/>
    <property type="evidence" value="ECO:0007669"/>
    <property type="project" value="UniProtKB-ARBA"/>
</dbReference>
<comment type="catalytic activity">
    <reaction evidence="1 8">
        <text>[phosphatase 2A protein]-C-terminal L-leucine + S-adenosyl-L-methionine = [phosphatase 2A protein]-C-terminal L-leucine methyl ester + S-adenosyl-L-homocysteine</text>
        <dbReference type="Rhea" id="RHEA:48544"/>
        <dbReference type="Rhea" id="RHEA-COMP:12134"/>
        <dbReference type="Rhea" id="RHEA-COMP:12135"/>
        <dbReference type="ChEBI" id="CHEBI:57856"/>
        <dbReference type="ChEBI" id="CHEBI:59789"/>
        <dbReference type="ChEBI" id="CHEBI:90516"/>
        <dbReference type="ChEBI" id="CHEBI:90517"/>
        <dbReference type="EC" id="2.1.1.233"/>
    </reaction>
</comment>
<protein>
    <recommendedName>
        <fullName evidence="4 8">Leucine carboxyl methyltransferase 1</fullName>
        <ecNumber evidence="3 8">2.1.1.233</ecNumber>
    </recommendedName>
</protein>
<evidence type="ECO:0000256" key="6">
    <source>
        <dbReference type="ARBA" id="ARBA00022679"/>
    </source>
</evidence>
<dbReference type="EC" id="2.1.1.233" evidence="3 8"/>
<dbReference type="GO" id="GO:0018423">
    <property type="term" value="F:protein C-terminal leucine carboxyl O-methyltransferase activity"/>
    <property type="evidence" value="ECO:0007669"/>
    <property type="project" value="UniProtKB-EC"/>
</dbReference>
<name>A0A0B7N4H7_9FUNG</name>
<feature type="binding site" evidence="9">
    <location>
        <position position="86"/>
    </location>
    <ligand>
        <name>S-adenosyl-L-methionine</name>
        <dbReference type="ChEBI" id="CHEBI:59789"/>
    </ligand>
</feature>
<comment type="function">
    <text evidence="8">Methylates the carboxyl group of the C-terminal leucine residue of protein phosphatase 2A catalytic subunits to form alpha-leucine ester residues.</text>
</comment>
<evidence type="ECO:0000256" key="9">
    <source>
        <dbReference type="PIRSR" id="PIRSR016305-1"/>
    </source>
</evidence>
<evidence type="ECO:0000256" key="1">
    <source>
        <dbReference type="ARBA" id="ARBA00000724"/>
    </source>
</evidence>
<evidence type="ECO:0000256" key="3">
    <source>
        <dbReference type="ARBA" id="ARBA00012834"/>
    </source>
</evidence>
<dbReference type="Gene3D" id="3.40.50.150">
    <property type="entry name" value="Vaccinia Virus protein VP39"/>
    <property type="match status" value="1"/>
</dbReference>
<gene>
    <name evidence="10" type="primary">PARPA_04013.1 scaffold 10876</name>
</gene>
<keyword evidence="11" id="KW-1185">Reference proteome</keyword>
<dbReference type="GO" id="GO:0032259">
    <property type="term" value="P:methylation"/>
    <property type="evidence" value="ECO:0007669"/>
    <property type="project" value="UniProtKB-KW"/>
</dbReference>
<dbReference type="PANTHER" id="PTHR13600:SF21">
    <property type="entry name" value="LEUCINE CARBOXYL METHYLTRANSFERASE 1"/>
    <property type="match status" value="1"/>
</dbReference>
<organism evidence="10 11">
    <name type="scientific">Parasitella parasitica</name>
    <dbReference type="NCBI Taxonomy" id="35722"/>
    <lineage>
        <taxon>Eukaryota</taxon>
        <taxon>Fungi</taxon>
        <taxon>Fungi incertae sedis</taxon>
        <taxon>Mucoromycota</taxon>
        <taxon>Mucoromycotina</taxon>
        <taxon>Mucoromycetes</taxon>
        <taxon>Mucorales</taxon>
        <taxon>Mucorineae</taxon>
        <taxon>Mucoraceae</taxon>
        <taxon>Parasitella</taxon>
    </lineage>
</organism>
<feature type="binding site" evidence="9">
    <location>
        <position position="61"/>
    </location>
    <ligand>
        <name>S-adenosyl-L-methionine</name>
        <dbReference type="ChEBI" id="CHEBI:59789"/>
    </ligand>
</feature>
<evidence type="ECO:0000256" key="8">
    <source>
        <dbReference type="PIRNR" id="PIRNR016305"/>
    </source>
</evidence>
<dbReference type="EMBL" id="LN723807">
    <property type="protein sequence ID" value="CEP10343.1"/>
    <property type="molecule type" value="Genomic_DNA"/>
</dbReference>
<feature type="binding site" evidence="9">
    <location>
        <begin position="167"/>
        <end position="168"/>
    </location>
    <ligand>
        <name>S-adenosyl-L-methionine</name>
        <dbReference type="ChEBI" id="CHEBI:59789"/>
    </ligand>
</feature>